<proteinExistence type="predicted"/>
<reference evidence="1 2" key="1">
    <citation type="submission" date="2020-03" db="EMBL/GenBank/DDBJ databases">
        <title>Genomic analysis of Bacteroides faecium CBA7301.</title>
        <authorList>
            <person name="Kim J."/>
            <person name="Roh S.W."/>
        </authorList>
    </citation>
    <scope>NUCLEOTIDE SEQUENCE [LARGE SCALE GENOMIC DNA]</scope>
    <source>
        <strain evidence="1 2">CBA7301</strain>
    </source>
</reference>
<keyword evidence="2" id="KW-1185">Reference proteome</keyword>
<dbReference type="AlphaFoldDB" id="A0A6H0KSZ6"/>
<protein>
    <submittedName>
        <fullName evidence="1">Uncharacterized protein</fullName>
    </submittedName>
</protein>
<dbReference type="KEGG" id="bfc:BacF7301_16325"/>
<sequence length="80" mass="9118">MTHYELEQGLNALYRDLDNVQNMDEATACKVYNVDCKADIIEVMQEEIETYKAILGLDAKEDDGMDYDALCMVQGLSRYA</sequence>
<name>A0A6H0KSZ6_9BACE</name>
<evidence type="ECO:0000313" key="2">
    <source>
        <dbReference type="Proteomes" id="UP000501780"/>
    </source>
</evidence>
<organism evidence="1 2">
    <name type="scientific">Bacteroides faecium</name>
    <dbReference type="NCBI Taxonomy" id="2715212"/>
    <lineage>
        <taxon>Bacteria</taxon>
        <taxon>Pseudomonadati</taxon>
        <taxon>Bacteroidota</taxon>
        <taxon>Bacteroidia</taxon>
        <taxon>Bacteroidales</taxon>
        <taxon>Bacteroidaceae</taxon>
        <taxon>Bacteroides</taxon>
    </lineage>
</organism>
<dbReference type="Proteomes" id="UP000501780">
    <property type="component" value="Chromosome"/>
</dbReference>
<dbReference type="RefSeq" id="WP_167964430.1">
    <property type="nucleotide sequence ID" value="NZ_CP050831.1"/>
</dbReference>
<accession>A0A6H0KSZ6</accession>
<gene>
    <name evidence="1" type="ORF">BacF7301_16325</name>
</gene>
<dbReference type="EMBL" id="CP050831">
    <property type="protein sequence ID" value="QIU95618.1"/>
    <property type="molecule type" value="Genomic_DNA"/>
</dbReference>
<evidence type="ECO:0000313" key="1">
    <source>
        <dbReference type="EMBL" id="QIU95618.1"/>
    </source>
</evidence>